<dbReference type="PROSITE" id="PS50181">
    <property type="entry name" value="FBOX"/>
    <property type="match status" value="1"/>
</dbReference>
<evidence type="ECO:0000313" key="3">
    <source>
        <dbReference type="Proteomes" id="UP001370758"/>
    </source>
</evidence>
<keyword evidence="3" id="KW-1185">Reference proteome</keyword>
<protein>
    <recommendedName>
        <fullName evidence="1">F-box domain-containing protein</fullName>
    </recommendedName>
</protein>
<reference evidence="2 3" key="1">
    <citation type="submission" date="2023-08" db="EMBL/GenBank/DDBJ databases">
        <authorList>
            <person name="Palmer J.M."/>
        </authorList>
    </citation>
    <scope>NUCLEOTIDE SEQUENCE [LARGE SCALE GENOMIC DNA]</scope>
    <source>
        <strain evidence="2 3">TWF481</strain>
    </source>
</reference>
<evidence type="ECO:0000259" key="1">
    <source>
        <dbReference type="PROSITE" id="PS50181"/>
    </source>
</evidence>
<dbReference type="Proteomes" id="UP001370758">
    <property type="component" value="Unassembled WGS sequence"/>
</dbReference>
<feature type="domain" description="F-box" evidence="1">
    <location>
        <begin position="1"/>
        <end position="47"/>
    </location>
</feature>
<sequence length="566" mass="63533">MATLLSLPTEIFNEIVSHLPVESQLVLRRCSKRLNGQTDHDRLFKSQRYYHSITDFKSLSAFCADPAYDHIRSKCRTLVIDTFSPCPSLLVRCKVVDEKTGVKMRKIIQVETPASVNSQIVELLARALDRLPALEGVEFISTADVMKVPDAILQAHYGGSPELEFDMAKDKKQAKRFKKAYRDARAYASIELDDDASPAFANVMGAISLSVWKPKIIRFPQLMDTNEQPSWGLSSFPFSSGPSLEWFKNLTHRMDNSPSLNLESLRELEMVIWTGDTQNPYIDNTRILSITFTSAHKGITTFLSSTPNLESLTFKVGGLVRLSTPDPSGRSVPPKFPTSPLNLPSLSFPALKSLSLLDQAFHEPDLKSFLITHKTHLRTLSLTNCVLHSDHQLWSPIFHLLKSHLNLSSFTFHTDYPNLPNPSAEQLRIIPWFRFSGNINGSDHTCSLLPPQKTPKNLHKIPISFTQAMQVITSLEAKIILSETAEVDAEKKSLRERIKLARAGVSPDNPGVPLRDAQIIEMVRNLSYRQILIKFHGIQPKDIQRELAPIGVKGFENAGKPRSKIP</sequence>
<evidence type="ECO:0000313" key="2">
    <source>
        <dbReference type="EMBL" id="KAK6505553.1"/>
    </source>
</evidence>
<dbReference type="AlphaFoldDB" id="A0AAV9WBH4"/>
<dbReference type="Pfam" id="PF00646">
    <property type="entry name" value="F-box"/>
    <property type="match status" value="1"/>
</dbReference>
<dbReference type="SMART" id="SM00256">
    <property type="entry name" value="FBOX"/>
    <property type="match status" value="1"/>
</dbReference>
<accession>A0AAV9WBH4</accession>
<dbReference type="SUPFAM" id="SSF81383">
    <property type="entry name" value="F-box domain"/>
    <property type="match status" value="1"/>
</dbReference>
<organism evidence="2 3">
    <name type="scientific">Arthrobotrys musiformis</name>
    <dbReference type="NCBI Taxonomy" id="47236"/>
    <lineage>
        <taxon>Eukaryota</taxon>
        <taxon>Fungi</taxon>
        <taxon>Dikarya</taxon>
        <taxon>Ascomycota</taxon>
        <taxon>Pezizomycotina</taxon>
        <taxon>Orbiliomycetes</taxon>
        <taxon>Orbiliales</taxon>
        <taxon>Orbiliaceae</taxon>
        <taxon>Arthrobotrys</taxon>
    </lineage>
</organism>
<proteinExistence type="predicted"/>
<comment type="caution">
    <text evidence="2">The sequence shown here is derived from an EMBL/GenBank/DDBJ whole genome shotgun (WGS) entry which is preliminary data.</text>
</comment>
<name>A0AAV9WBH4_9PEZI</name>
<dbReference type="EMBL" id="JAVHJL010000004">
    <property type="protein sequence ID" value="KAK6505553.1"/>
    <property type="molecule type" value="Genomic_DNA"/>
</dbReference>
<gene>
    <name evidence="2" type="ORF">TWF481_007448</name>
</gene>
<dbReference type="InterPro" id="IPR001810">
    <property type="entry name" value="F-box_dom"/>
</dbReference>
<dbReference type="InterPro" id="IPR036047">
    <property type="entry name" value="F-box-like_dom_sf"/>
</dbReference>